<name>A0A330L7D5_9BACT</name>
<dbReference type="PANTHER" id="PTHR43133">
    <property type="entry name" value="RNA POLYMERASE ECF-TYPE SIGMA FACTO"/>
    <property type="match status" value="1"/>
</dbReference>
<keyword evidence="4" id="KW-0804">Transcription</keyword>
<evidence type="ECO:0000256" key="3">
    <source>
        <dbReference type="ARBA" id="ARBA00023082"/>
    </source>
</evidence>
<feature type="domain" description="RNA polymerase sigma factor 70 region 4 type 2" evidence="6">
    <location>
        <begin position="111"/>
        <end position="162"/>
    </location>
</feature>
<accession>A0A330L7D5</accession>
<dbReference type="Gene3D" id="1.10.1740.10">
    <property type="match status" value="1"/>
</dbReference>
<dbReference type="Pfam" id="PF08281">
    <property type="entry name" value="Sigma70_r4_2"/>
    <property type="match status" value="1"/>
</dbReference>
<dbReference type="Gene3D" id="1.10.10.10">
    <property type="entry name" value="Winged helix-like DNA-binding domain superfamily/Winged helix DNA-binding domain"/>
    <property type="match status" value="1"/>
</dbReference>
<evidence type="ECO:0000259" key="6">
    <source>
        <dbReference type="Pfam" id="PF08281"/>
    </source>
</evidence>
<sequence length="178" mass="20319">MHDQRVTLEASLFQQYYGELLRFLTAKLGCREQAADVVQDTFLRVRGLKDLAEVAQPRAFLYKTAVNLSIDLFRRQRIRAERITQLETAEELPSLATRPDDAVEAKERVQLLHAAIAELPPKCRQVFLLHKFLELSHADIAGRLGISKNMVEKHVMKAMAHCRRRVELDGGVSRADRS</sequence>
<reference evidence="8" key="1">
    <citation type="submission" date="2018-04" db="EMBL/GenBank/DDBJ databases">
        <authorList>
            <person name="Lucker S."/>
            <person name="Sakoula D."/>
        </authorList>
    </citation>
    <scope>NUCLEOTIDE SEQUENCE [LARGE SCALE GENOMIC DNA]</scope>
</reference>
<dbReference type="GO" id="GO:0003677">
    <property type="term" value="F:DNA binding"/>
    <property type="evidence" value="ECO:0007669"/>
    <property type="project" value="InterPro"/>
</dbReference>
<dbReference type="OrthoDB" id="9794372at2"/>
<dbReference type="RefSeq" id="WP_121989855.1">
    <property type="nucleotide sequence ID" value="NZ_OUNR01000017.1"/>
</dbReference>
<dbReference type="InterPro" id="IPR013249">
    <property type="entry name" value="RNA_pol_sigma70_r4_t2"/>
</dbReference>
<dbReference type="GO" id="GO:0016987">
    <property type="term" value="F:sigma factor activity"/>
    <property type="evidence" value="ECO:0007669"/>
    <property type="project" value="UniProtKB-KW"/>
</dbReference>
<dbReference type="SUPFAM" id="SSF88946">
    <property type="entry name" value="Sigma2 domain of RNA polymerase sigma factors"/>
    <property type="match status" value="1"/>
</dbReference>
<dbReference type="InterPro" id="IPR036388">
    <property type="entry name" value="WH-like_DNA-bd_sf"/>
</dbReference>
<dbReference type="Pfam" id="PF04542">
    <property type="entry name" value="Sigma70_r2"/>
    <property type="match status" value="1"/>
</dbReference>
<dbReference type="NCBIfam" id="NF009179">
    <property type="entry name" value="PRK12527.1"/>
    <property type="match status" value="1"/>
</dbReference>
<dbReference type="InterPro" id="IPR013325">
    <property type="entry name" value="RNA_pol_sigma_r2"/>
</dbReference>
<dbReference type="InParanoid" id="A0A330L7D5"/>
<proteinExistence type="inferred from homology"/>
<keyword evidence="2" id="KW-0805">Transcription regulation</keyword>
<protein>
    <submittedName>
        <fullName evidence="7">ECF-type RNA polymerase sigma factor, sigma-70 family</fullName>
    </submittedName>
</protein>
<keyword evidence="3" id="KW-0731">Sigma factor</keyword>
<dbReference type="EMBL" id="OUNR01000017">
    <property type="protein sequence ID" value="SPP65592.1"/>
    <property type="molecule type" value="Genomic_DNA"/>
</dbReference>
<dbReference type="PANTHER" id="PTHR43133:SF63">
    <property type="entry name" value="RNA POLYMERASE SIGMA FACTOR FECI-RELATED"/>
    <property type="match status" value="1"/>
</dbReference>
<keyword evidence="8" id="KW-1185">Reference proteome</keyword>
<evidence type="ECO:0000256" key="2">
    <source>
        <dbReference type="ARBA" id="ARBA00023015"/>
    </source>
</evidence>
<dbReference type="InterPro" id="IPR013324">
    <property type="entry name" value="RNA_pol_sigma_r3/r4-like"/>
</dbReference>
<evidence type="ECO:0000256" key="1">
    <source>
        <dbReference type="ARBA" id="ARBA00010641"/>
    </source>
</evidence>
<dbReference type="Proteomes" id="UP000248168">
    <property type="component" value="Unassembled WGS sequence"/>
</dbReference>
<gene>
    <name evidence="7" type="ORF">NITLEN_40065</name>
</gene>
<dbReference type="GO" id="GO:0006352">
    <property type="term" value="P:DNA-templated transcription initiation"/>
    <property type="evidence" value="ECO:0007669"/>
    <property type="project" value="InterPro"/>
</dbReference>
<dbReference type="InterPro" id="IPR007627">
    <property type="entry name" value="RNA_pol_sigma70_r2"/>
</dbReference>
<dbReference type="InterPro" id="IPR014284">
    <property type="entry name" value="RNA_pol_sigma-70_dom"/>
</dbReference>
<evidence type="ECO:0000313" key="8">
    <source>
        <dbReference type="Proteomes" id="UP000248168"/>
    </source>
</evidence>
<dbReference type="SUPFAM" id="SSF88659">
    <property type="entry name" value="Sigma3 and sigma4 domains of RNA polymerase sigma factors"/>
    <property type="match status" value="1"/>
</dbReference>
<evidence type="ECO:0000256" key="4">
    <source>
        <dbReference type="ARBA" id="ARBA00023163"/>
    </source>
</evidence>
<evidence type="ECO:0000313" key="7">
    <source>
        <dbReference type="EMBL" id="SPP65592.1"/>
    </source>
</evidence>
<dbReference type="AlphaFoldDB" id="A0A330L7D5"/>
<feature type="domain" description="RNA polymerase sigma-70 region 2" evidence="5">
    <location>
        <begin position="12"/>
        <end position="77"/>
    </location>
</feature>
<comment type="similarity">
    <text evidence="1">Belongs to the sigma-70 factor family. ECF subfamily.</text>
</comment>
<dbReference type="NCBIfam" id="TIGR02937">
    <property type="entry name" value="sigma70-ECF"/>
    <property type="match status" value="1"/>
</dbReference>
<dbReference type="FunCoup" id="A0A330L7D5">
    <property type="interactions" value="102"/>
</dbReference>
<dbReference type="InterPro" id="IPR039425">
    <property type="entry name" value="RNA_pol_sigma-70-like"/>
</dbReference>
<organism evidence="7 8">
    <name type="scientific">Nitrospira lenta</name>
    <dbReference type="NCBI Taxonomy" id="1436998"/>
    <lineage>
        <taxon>Bacteria</taxon>
        <taxon>Pseudomonadati</taxon>
        <taxon>Nitrospirota</taxon>
        <taxon>Nitrospiria</taxon>
        <taxon>Nitrospirales</taxon>
        <taxon>Nitrospiraceae</taxon>
        <taxon>Nitrospira</taxon>
    </lineage>
</organism>
<evidence type="ECO:0000259" key="5">
    <source>
        <dbReference type="Pfam" id="PF04542"/>
    </source>
</evidence>